<name>A0ABX0U5L8_9FLAO</name>
<keyword evidence="1" id="KW-0732">Signal</keyword>
<sequence>MKSQIKTKLKTAGFALILASGLSCSNEIEQETYNLKETSFDLGTEDKFGTPRAYNTNSYFTGTGNASVNFTGTTSTQLNTLIRNTSGQKIIKIPRKNYTWGEVNLKSGIHLQIAAGTVIKPTNNNVRRIFNIGTSAKGARVTNTSISGVGGGFTIDLSALANLNKNMAAVRIGRVTDFKLFNFTIKDRRTSLASILLNYVANANQDNQPFAKQGIIQKIRQTGAHTGYGLIQGYSADQILFKDLDCQGGVTLRLETDDRSMKNDVIKTPSKKFGMFRIFADDITCTDGICPLMLSPHFTQNGKVTAKKITSTGCAFAVRIEHGFIEVFDKNKTYTASQRTQFTNFISNQISGVANNQKFIGNAYRRANGTQWAIRITDASINGNLTPYIKNQIGNLKNGSFQNATFGNVRANKGSGNKAKLKQGFLKFYSCNTITNTIKRPTNTGMPNGFEYYGPALGLKFDNTQGVGNGNYKITVNGSFTGGSGTNILHNTPAKCNSPAIGQIGTVSGSFF</sequence>
<evidence type="ECO:0000313" key="2">
    <source>
        <dbReference type="EMBL" id="NIJ44134.1"/>
    </source>
</evidence>
<feature type="signal peptide" evidence="1">
    <location>
        <begin position="1"/>
        <end position="25"/>
    </location>
</feature>
<dbReference type="Proteomes" id="UP000745859">
    <property type="component" value="Unassembled WGS sequence"/>
</dbReference>
<dbReference type="Gene3D" id="2.160.20.10">
    <property type="entry name" value="Single-stranded right-handed beta-helix, Pectin lyase-like"/>
    <property type="match status" value="1"/>
</dbReference>
<gene>
    <name evidence="2" type="ORF">FHR24_000573</name>
</gene>
<accession>A0ABX0U5L8</accession>
<evidence type="ECO:0000313" key="3">
    <source>
        <dbReference type="Proteomes" id="UP000745859"/>
    </source>
</evidence>
<protein>
    <recommendedName>
        <fullName evidence="4">Lipoprotein</fullName>
    </recommendedName>
</protein>
<evidence type="ECO:0008006" key="4">
    <source>
        <dbReference type="Google" id="ProtNLM"/>
    </source>
</evidence>
<keyword evidence="3" id="KW-1185">Reference proteome</keyword>
<dbReference type="PROSITE" id="PS51257">
    <property type="entry name" value="PROKAR_LIPOPROTEIN"/>
    <property type="match status" value="1"/>
</dbReference>
<proteinExistence type="predicted"/>
<feature type="chain" id="PRO_5047543964" description="Lipoprotein" evidence="1">
    <location>
        <begin position="26"/>
        <end position="512"/>
    </location>
</feature>
<dbReference type="SUPFAM" id="SSF51126">
    <property type="entry name" value="Pectin lyase-like"/>
    <property type="match status" value="1"/>
</dbReference>
<organism evidence="2 3">
    <name type="scientific">Wenyingzhuangia heitensis</name>
    <dbReference type="NCBI Taxonomy" id="1487859"/>
    <lineage>
        <taxon>Bacteria</taxon>
        <taxon>Pseudomonadati</taxon>
        <taxon>Bacteroidota</taxon>
        <taxon>Flavobacteriia</taxon>
        <taxon>Flavobacteriales</taxon>
        <taxon>Flavobacteriaceae</taxon>
        <taxon>Wenyingzhuangia</taxon>
    </lineage>
</organism>
<dbReference type="EMBL" id="JAASQL010000001">
    <property type="protein sequence ID" value="NIJ44134.1"/>
    <property type="molecule type" value="Genomic_DNA"/>
</dbReference>
<comment type="caution">
    <text evidence="2">The sequence shown here is derived from an EMBL/GenBank/DDBJ whole genome shotgun (WGS) entry which is preliminary data.</text>
</comment>
<reference evidence="2 3" key="1">
    <citation type="submission" date="2020-03" db="EMBL/GenBank/DDBJ databases">
        <title>Genomic Encyclopedia of Type Strains, Phase IV (KMG-IV): sequencing the most valuable type-strain genomes for metagenomic binning, comparative biology and taxonomic classification.</title>
        <authorList>
            <person name="Goeker M."/>
        </authorList>
    </citation>
    <scope>NUCLEOTIDE SEQUENCE [LARGE SCALE GENOMIC DNA]</scope>
    <source>
        <strain evidence="2 3">DSM 101599</strain>
    </source>
</reference>
<dbReference type="InterPro" id="IPR011050">
    <property type="entry name" value="Pectin_lyase_fold/virulence"/>
</dbReference>
<dbReference type="RefSeq" id="WP_167183592.1">
    <property type="nucleotide sequence ID" value="NZ_JAASQL010000001.1"/>
</dbReference>
<dbReference type="InterPro" id="IPR012334">
    <property type="entry name" value="Pectin_lyas_fold"/>
</dbReference>
<evidence type="ECO:0000256" key="1">
    <source>
        <dbReference type="SAM" id="SignalP"/>
    </source>
</evidence>